<dbReference type="Gene3D" id="3.40.50.2300">
    <property type="match status" value="1"/>
</dbReference>
<comment type="caution">
    <text evidence="8">The sequence shown here is derived from an EMBL/GenBank/DDBJ whole genome shotgun (WGS) entry which is preliminary data.</text>
</comment>
<dbReference type="GO" id="GO:0000976">
    <property type="term" value="F:transcription cis-regulatory region binding"/>
    <property type="evidence" value="ECO:0007669"/>
    <property type="project" value="TreeGrafter"/>
</dbReference>
<dbReference type="InterPro" id="IPR039420">
    <property type="entry name" value="WalR-like"/>
</dbReference>
<dbReference type="GO" id="GO:0005829">
    <property type="term" value="C:cytosol"/>
    <property type="evidence" value="ECO:0007669"/>
    <property type="project" value="TreeGrafter"/>
</dbReference>
<sequence>MALQEILLVDKNTPIISAIGYILQSEGFQVVLAPDAETAFEDLNNYYFDLLLVYLTGYEEDKLDLLRQAKRRAPWTKVILAGNPRKLNLPIEAFQVEVDDYLLTPFDAPELCRRVKHCLNMNEVLKAEADYADKTVSINGRVLEALRLKFCEIQNTLCSLIANFKNMIRKNPYLLNNCDMSHAYEASNDLLKLLNITEDFLYHQLLLSHDVSALKSVACHPRPNFLEVW</sequence>
<evidence type="ECO:0000313" key="8">
    <source>
        <dbReference type="EMBL" id="HGB14084.1"/>
    </source>
</evidence>
<dbReference type="EMBL" id="DTHB01000016">
    <property type="protein sequence ID" value="HGB14084.1"/>
    <property type="molecule type" value="Genomic_DNA"/>
</dbReference>
<evidence type="ECO:0000256" key="3">
    <source>
        <dbReference type="ARBA" id="ARBA00023015"/>
    </source>
</evidence>
<protein>
    <submittedName>
        <fullName evidence="8">Response regulator</fullName>
    </submittedName>
</protein>
<evidence type="ECO:0000256" key="4">
    <source>
        <dbReference type="ARBA" id="ARBA00023125"/>
    </source>
</evidence>
<keyword evidence="4" id="KW-0238">DNA-binding</keyword>
<dbReference type="PROSITE" id="PS50110">
    <property type="entry name" value="RESPONSE_REGULATORY"/>
    <property type="match status" value="1"/>
</dbReference>
<evidence type="ECO:0000256" key="1">
    <source>
        <dbReference type="ARBA" id="ARBA00022553"/>
    </source>
</evidence>
<keyword evidence="5" id="KW-0804">Transcription</keyword>
<dbReference type="SMART" id="SM00448">
    <property type="entry name" value="REC"/>
    <property type="match status" value="1"/>
</dbReference>
<proteinExistence type="predicted"/>
<accession>A0A7C3SI47</accession>
<dbReference type="Pfam" id="PF00072">
    <property type="entry name" value="Response_reg"/>
    <property type="match status" value="1"/>
</dbReference>
<dbReference type="GO" id="GO:0000156">
    <property type="term" value="F:phosphorelay response regulator activity"/>
    <property type="evidence" value="ECO:0007669"/>
    <property type="project" value="TreeGrafter"/>
</dbReference>
<gene>
    <name evidence="8" type="ORF">ENV62_02435</name>
</gene>
<dbReference type="InterPro" id="IPR001789">
    <property type="entry name" value="Sig_transdc_resp-reg_receiver"/>
</dbReference>
<evidence type="ECO:0000256" key="5">
    <source>
        <dbReference type="ARBA" id="ARBA00023163"/>
    </source>
</evidence>
<feature type="domain" description="Response regulatory" evidence="7">
    <location>
        <begin position="5"/>
        <end position="119"/>
    </location>
</feature>
<organism evidence="8">
    <name type="scientific">Desulfobacca acetoxidans</name>
    <dbReference type="NCBI Taxonomy" id="60893"/>
    <lineage>
        <taxon>Bacteria</taxon>
        <taxon>Pseudomonadati</taxon>
        <taxon>Thermodesulfobacteriota</taxon>
        <taxon>Desulfobaccia</taxon>
        <taxon>Desulfobaccales</taxon>
        <taxon>Desulfobaccaceae</taxon>
        <taxon>Desulfobacca</taxon>
    </lineage>
</organism>
<dbReference type="GO" id="GO:0006355">
    <property type="term" value="P:regulation of DNA-templated transcription"/>
    <property type="evidence" value="ECO:0007669"/>
    <property type="project" value="TreeGrafter"/>
</dbReference>
<dbReference type="PANTHER" id="PTHR48111:SF1">
    <property type="entry name" value="TWO-COMPONENT RESPONSE REGULATOR ORR33"/>
    <property type="match status" value="1"/>
</dbReference>
<keyword evidence="1" id="KW-0597">Phosphoprotein</keyword>
<dbReference type="SUPFAM" id="SSF52172">
    <property type="entry name" value="CheY-like"/>
    <property type="match status" value="1"/>
</dbReference>
<reference evidence="8" key="1">
    <citation type="journal article" date="2020" name="mSystems">
        <title>Genome- and Community-Level Interaction Insights into Carbon Utilization and Element Cycling Functions of Hydrothermarchaeota in Hydrothermal Sediment.</title>
        <authorList>
            <person name="Zhou Z."/>
            <person name="Liu Y."/>
            <person name="Xu W."/>
            <person name="Pan J."/>
            <person name="Luo Z.H."/>
            <person name="Li M."/>
        </authorList>
    </citation>
    <scope>NUCLEOTIDE SEQUENCE [LARGE SCALE GENOMIC DNA]</scope>
    <source>
        <strain evidence="8">SpSt-776</strain>
    </source>
</reference>
<dbReference type="PANTHER" id="PTHR48111">
    <property type="entry name" value="REGULATOR OF RPOS"/>
    <property type="match status" value="1"/>
</dbReference>
<dbReference type="InterPro" id="IPR011006">
    <property type="entry name" value="CheY-like_superfamily"/>
</dbReference>
<comment type="caution">
    <text evidence="6">Lacks conserved residue(s) required for the propagation of feature annotation.</text>
</comment>
<dbReference type="AlphaFoldDB" id="A0A7C3SI47"/>
<keyword evidence="3" id="KW-0805">Transcription regulation</keyword>
<dbReference type="GO" id="GO:0032993">
    <property type="term" value="C:protein-DNA complex"/>
    <property type="evidence" value="ECO:0007669"/>
    <property type="project" value="TreeGrafter"/>
</dbReference>
<evidence type="ECO:0000256" key="2">
    <source>
        <dbReference type="ARBA" id="ARBA00023012"/>
    </source>
</evidence>
<keyword evidence="2" id="KW-0902">Two-component regulatory system</keyword>
<evidence type="ECO:0000256" key="6">
    <source>
        <dbReference type="PROSITE-ProRule" id="PRU00169"/>
    </source>
</evidence>
<dbReference type="CDD" id="cd00156">
    <property type="entry name" value="REC"/>
    <property type="match status" value="1"/>
</dbReference>
<name>A0A7C3SI47_9BACT</name>
<evidence type="ECO:0000259" key="7">
    <source>
        <dbReference type="PROSITE" id="PS50110"/>
    </source>
</evidence>